<dbReference type="Pfam" id="PF02687">
    <property type="entry name" value="FtsX"/>
    <property type="match status" value="1"/>
</dbReference>
<feature type="transmembrane region" description="Helical" evidence="6">
    <location>
        <begin position="631"/>
        <end position="653"/>
    </location>
</feature>
<feature type="transmembrane region" description="Helical" evidence="6">
    <location>
        <begin position="546"/>
        <end position="571"/>
    </location>
</feature>
<evidence type="ECO:0000313" key="8">
    <source>
        <dbReference type="EMBL" id="ASB40613.1"/>
    </source>
</evidence>
<evidence type="ECO:0000313" key="9">
    <source>
        <dbReference type="EMBL" id="QQR29890.1"/>
    </source>
</evidence>
<accession>A0A1Z2XQ85</accession>
<keyword evidence="2" id="KW-1003">Cell membrane</keyword>
<feature type="domain" description="ABC3 transporter permease C-terminal" evidence="7">
    <location>
        <begin position="504"/>
        <end position="584"/>
    </location>
</feature>
<dbReference type="EMBL" id="CP065321">
    <property type="protein sequence ID" value="QQR29890.1"/>
    <property type="molecule type" value="Genomic_DNA"/>
</dbReference>
<keyword evidence="10" id="KW-1185">Reference proteome</keyword>
<keyword evidence="3 6" id="KW-0812">Transmembrane</keyword>
<dbReference type="AlphaFoldDB" id="A0A1Z2XQ85"/>
<evidence type="ECO:0000256" key="1">
    <source>
        <dbReference type="ARBA" id="ARBA00004651"/>
    </source>
</evidence>
<feature type="transmembrane region" description="Helical" evidence="6">
    <location>
        <begin position="502"/>
        <end position="525"/>
    </location>
</feature>
<keyword evidence="4 6" id="KW-1133">Transmembrane helix</keyword>
<dbReference type="InterPro" id="IPR003838">
    <property type="entry name" value="ABC3_permease_C"/>
</dbReference>
<dbReference type="RefSeq" id="WP_066533685.1">
    <property type="nucleotide sequence ID" value="NZ_CAQHGX010000001.1"/>
</dbReference>
<evidence type="ECO:0000256" key="4">
    <source>
        <dbReference type="ARBA" id="ARBA00022989"/>
    </source>
</evidence>
<reference evidence="8" key="1">
    <citation type="journal article" date="2017" name="Genome Announc.">
        <title>High-Quality Whole-Genome Sequences of the Oligo-Mouse-Microbiota Bacterial Community.</title>
        <authorList>
            <person name="Garzetti D."/>
            <person name="Brugiroux S."/>
            <person name="Bunk B."/>
            <person name="Pukall R."/>
            <person name="McCoy K.D."/>
            <person name="Macpherson A.J."/>
            <person name="Stecher B."/>
        </authorList>
    </citation>
    <scope>NUCLEOTIDE SEQUENCE</scope>
    <source>
        <strain evidence="8">KB18</strain>
    </source>
</reference>
<dbReference type="GO" id="GO:0005886">
    <property type="term" value="C:plasma membrane"/>
    <property type="evidence" value="ECO:0007669"/>
    <property type="project" value="UniProtKB-SubCell"/>
</dbReference>
<name>A0A1Z2XQ85_9FIRM</name>
<keyword evidence="5 6" id="KW-0472">Membrane</keyword>
<organism evidence="9 11">
    <name type="scientific">Acutalibacter muris</name>
    <dbReference type="NCBI Taxonomy" id="1796620"/>
    <lineage>
        <taxon>Bacteria</taxon>
        <taxon>Bacillati</taxon>
        <taxon>Bacillota</taxon>
        <taxon>Clostridia</taxon>
        <taxon>Eubacteriales</taxon>
        <taxon>Acutalibacteraceae</taxon>
        <taxon>Acutalibacter</taxon>
    </lineage>
</organism>
<comment type="subcellular location">
    <subcellularLocation>
        <location evidence="1">Cell membrane</location>
        <topology evidence="1">Multi-pass membrane protein</topology>
    </subcellularLocation>
</comment>
<proteinExistence type="predicted"/>
<reference evidence="9 11" key="3">
    <citation type="submission" date="2020-11" db="EMBL/GenBank/DDBJ databases">
        <title>Closed and high quality bacterial genomes of the OMM12 community.</title>
        <authorList>
            <person name="Marbouty M."/>
            <person name="Lamy-Besnier Q."/>
            <person name="Debarbieux L."/>
            <person name="Koszul R."/>
        </authorList>
    </citation>
    <scope>NUCLEOTIDE SEQUENCE [LARGE SCALE GENOMIC DNA]</scope>
    <source>
        <strain evidence="9 11">KB18</strain>
    </source>
</reference>
<dbReference type="Proteomes" id="UP000196710">
    <property type="component" value="Chromosome"/>
</dbReference>
<evidence type="ECO:0000313" key="10">
    <source>
        <dbReference type="Proteomes" id="UP000196710"/>
    </source>
</evidence>
<evidence type="ECO:0000256" key="2">
    <source>
        <dbReference type="ARBA" id="ARBA00022475"/>
    </source>
</evidence>
<evidence type="ECO:0000256" key="5">
    <source>
        <dbReference type="ARBA" id="ARBA00023136"/>
    </source>
</evidence>
<dbReference type="EMBL" id="CP021422">
    <property type="protein sequence ID" value="ASB40613.1"/>
    <property type="molecule type" value="Genomic_DNA"/>
</dbReference>
<dbReference type="Proteomes" id="UP000596035">
    <property type="component" value="Chromosome"/>
</dbReference>
<evidence type="ECO:0000256" key="6">
    <source>
        <dbReference type="SAM" id="Phobius"/>
    </source>
</evidence>
<gene>
    <name evidence="8" type="ORF">ADH66_08050</name>
    <name evidence="9" type="ORF">I5Q82_18085</name>
</gene>
<protein>
    <submittedName>
        <fullName evidence="8">ABC transporter permease</fullName>
    </submittedName>
    <submittedName>
        <fullName evidence="9">FtsX-like permease family protein</fullName>
    </submittedName>
</protein>
<evidence type="ECO:0000256" key="3">
    <source>
        <dbReference type="ARBA" id="ARBA00022692"/>
    </source>
</evidence>
<evidence type="ECO:0000259" key="7">
    <source>
        <dbReference type="Pfam" id="PF02687"/>
    </source>
</evidence>
<sequence length="669" mass="73885">MKNSLKQLLRRPGRAILFFLLMAASTLLLVFGAAMYMQNQIRIDSLDESFTTVGYISQQPKDKGGSFNPVFWDYGEEGIIYPDTLDFEGADYIVPPESRPYYLACIEGAWVEGGNRDSIAVDDNINLLEFRVKGPNPENPYLIEAELTKILEGSGQVLKLNLYEGDADSRASISYMPCDLEIGETMNFVEFWLEEGELEPGKTYVGLLTHNTANPLSDVSVMDRDGKMVSLNALGDNYAALSSPGTSLVDRRGNPVESDIFNTDENGRSSGFVEVTPGYYDEGGAFEAWRSLTTENEMKKLTHPVLPVSDPNLLTFHRRNIANIRGREITEEEYASGARVCMVAKEFAQKNLLYEGDKITLPLIGSLYGYQEINEFGSTTRFSLPVQHLLDAQGKPLEPFFEAEYEIVGIFDPRYRCEELTYSDLIIVPSRSIEGSDEGHILYAGAMDDSNTSFMIPNGSIEEFDAALREAVPEAERLDIYYDDMGYARSVENLNDAKKTAALLFAVGVLAAGAIIALLLYFFVVMEKKRTAVERSLGMTKGQCRVSLMAGLMVLSLAATAIGSVGAGVLLDRVDAYSLEQAQAQSAKMEEGRVVDWNLGGIYNFSAKYSPWAMWDVQGNKAELQKIEAPAGVFMAAPLALDLLVLLLGLCLIGRSLRIEPLLLLNAKQ</sequence>
<evidence type="ECO:0000313" key="11">
    <source>
        <dbReference type="Proteomes" id="UP000596035"/>
    </source>
</evidence>
<reference evidence="10" key="2">
    <citation type="submission" date="2017-05" db="EMBL/GenBank/DDBJ databases">
        <title>Improved OligoMM genomes.</title>
        <authorList>
            <person name="Garzetti D."/>
        </authorList>
    </citation>
    <scope>NUCLEOTIDE SEQUENCE [LARGE SCALE GENOMIC DNA]</scope>
    <source>
        <strain evidence="10">KB18</strain>
    </source>
</reference>
<dbReference type="KEGG" id="amur:ADH66_08050"/>